<comment type="caution">
    <text evidence="1">The sequence shown here is derived from an EMBL/GenBank/DDBJ whole genome shotgun (WGS) entry which is preliminary data.</text>
</comment>
<dbReference type="EMBL" id="MU167209">
    <property type="protein sequence ID" value="KAG0152054.1"/>
    <property type="molecule type" value="Genomic_DNA"/>
</dbReference>
<gene>
    <name evidence="1" type="ORF">CROQUDRAFT_310912</name>
</gene>
<evidence type="ECO:0000313" key="1">
    <source>
        <dbReference type="EMBL" id="KAG0152054.1"/>
    </source>
</evidence>
<name>A0A9P6NU93_9BASI</name>
<protein>
    <submittedName>
        <fullName evidence="1">Uncharacterized protein</fullName>
    </submittedName>
</protein>
<dbReference type="Proteomes" id="UP000886653">
    <property type="component" value="Unassembled WGS sequence"/>
</dbReference>
<organism evidence="1 2">
    <name type="scientific">Cronartium quercuum f. sp. fusiforme G11</name>
    <dbReference type="NCBI Taxonomy" id="708437"/>
    <lineage>
        <taxon>Eukaryota</taxon>
        <taxon>Fungi</taxon>
        <taxon>Dikarya</taxon>
        <taxon>Basidiomycota</taxon>
        <taxon>Pucciniomycotina</taxon>
        <taxon>Pucciniomycetes</taxon>
        <taxon>Pucciniales</taxon>
        <taxon>Coleosporiaceae</taxon>
        <taxon>Cronartium</taxon>
    </lineage>
</organism>
<proteinExistence type="predicted"/>
<dbReference type="AlphaFoldDB" id="A0A9P6NU93"/>
<accession>A0A9P6NU93</accession>
<reference evidence="1" key="1">
    <citation type="submission" date="2013-11" db="EMBL/GenBank/DDBJ databases">
        <title>Genome sequence of the fusiform rust pathogen reveals effectors for host alternation and coevolution with pine.</title>
        <authorList>
            <consortium name="DOE Joint Genome Institute"/>
            <person name="Smith K."/>
            <person name="Pendleton A."/>
            <person name="Kubisiak T."/>
            <person name="Anderson C."/>
            <person name="Salamov A."/>
            <person name="Aerts A."/>
            <person name="Riley R."/>
            <person name="Clum A."/>
            <person name="Lindquist E."/>
            <person name="Ence D."/>
            <person name="Campbell M."/>
            <person name="Kronenberg Z."/>
            <person name="Feau N."/>
            <person name="Dhillon B."/>
            <person name="Hamelin R."/>
            <person name="Burleigh J."/>
            <person name="Smith J."/>
            <person name="Yandell M."/>
            <person name="Nelson C."/>
            <person name="Grigoriev I."/>
            <person name="Davis J."/>
        </authorList>
    </citation>
    <scope>NUCLEOTIDE SEQUENCE</scope>
    <source>
        <strain evidence="1">G11</strain>
    </source>
</reference>
<sequence>MNHHRQVQLHGCADRHCFHQCTAKKENNKVNIQLSFWTIQLSQPPHDLFKMQNKQYSIAKTHHLDPTCPLTIQFNKPTGLCCTGPTCTAASSHSSGIFEPSHFMTDRATFFCCFLSFQMQNAY</sequence>
<keyword evidence="2" id="KW-1185">Reference proteome</keyword>
<evidence type="ECO:0000313" key="2">
    <source>
        <dbReference type="Proteomes" id="UP000886653"/>
    </source>
</evidence>